<dbReference type="Gene3D" id="2.60.120.1440">
    <property type="match status" value="1"/>
</dbReference>
<dbReference type="Proteomes" id="UP001497416">
    <property type="component" value="Unassembled WGS sequence"/>
</dbReference>
<organism evidence="4 5">
    <name type="scientific">Tenacibaculum platacis</name>
    <dbReference type="NCBI Taxonomy" id="3137852"/>
    <lineage>
        <taxon>Bacteria</taxon>
        <taxon>Pseudomonadati</taxon>
        <taxon>Bacteroidota</taxon>
        <taxon>Flavobacteriia</taxon>
        <taxon>Flavobacteriales</taxon>
        <taxon>Flavobacteriaceae</taxon>
        <taxon>Tenacibaculum</taxon>
    </lineage>
</organism>
<comment type="caution">
    <text evidence="4">The sequence shown here is derived from an EMBL/GenBank/DDBJ whole genome shotgun (WGS) entry which is preliminary data.</text>
</comment>
<dbReference type="InterPro" id="IPR012373">
    <property type="entry name" value="Ferrdict_sens_TM"/>
</dbReference>
<evidence type="ECO:0000259" key="2">
    <source>
        <dbReference type="Pfam" id="PF04773"/>
    </source>
</evidence>
<dbReference type="Pfam" id="PF04773">
    <property type="entry name" value="FecR"/>
    <property type="match status" value="1"/>
</dbReference>
<feature type="domain" description="FecR protein" evidence="2">
    <location>
        <begin position="109"/>
        <end position="200"/>
    </location>
</feature>
<reference evidence="4 5" key="1">
    <citation type="submission" date="2024-05" db="EMBL/GenBank/DDBJ databases">
        <authorList>
            <person name="Duchaud E."/>
        </authorList>
    </citation>
    <scope>NUCLEOTIDE SEQUENCE [LARGE SCALE GENOMIC DNA]</scope>
    <source>
        <strain evidence="4">Ena-SAMPLE-TAB-13-05-2024-13:56:06:370-140302</strain>
    </source>
</reference>
<feature type="domain" description="Protein FecR C-terminal" evidence="3">
    <location>
        <begin position="242"/>
        <end position="306"/>
    </location>
</feature>
<keyword evidence="5" id="KW-1185">Reference proteome</keyword>
<gene>
    <name evidence="4" type="ORF">T190607A01A_20235</name>
</gene>
<evidence type="ECO:0000313" key="4">
    <source>
        <dbReference type="EMBL" id="CAL2084034.1"/>
    </source>
</evidence>
<protein>
    <submittedName>
        <fullName evidence="4">Transmembrane sensor</fullName>
    </submittedName>
</protein>
<dbReference type="EMBL" id="CAXIXY010000004">
    <property type="protein sequence ID" value="CAL2084034.1"/>
    <property type="molecule type" value="Genomic_DNA"/>
</dbReference>
<dbReference type="PANTHER" id="PTHR30273:SF2">
    <property type="entry name" value="PROTEIN FECR"/>
    <property type="match status" value="1"/>
</dbReference>
<dbReference type="Pfam" id="PF16344">
    <property type="entry name" value="FecR_C"/>
    <property type="match status" value="1"/>
</dbReference>
<dbReference type="InterPro" id="IPR032508">
    <property type="entry name" value="FecR_C"/>
</dbReference>
<accession>A0ABP1ENT2</accession>
<dbReference type="RefSeq" id="WP_348711649.1">
    <property type="nucleotide sequence ID" value="NZ_CAXIXY010000004.1"/>
</dbReference>
<dbReference type="Gene3D" id="3.55.50.30">
    <property type="match status" value="1"/>
</dbReference>
<dbReference type="PANTHER" id="PTHR30273">
    <property type="entry name" value="PERIPLASMIC SIGNAL SENSOR AND SIGMA FACTOR ACTIVATOR FECR-RELATED"/>
    <property type="match status" value="1"/>
</dbReference>
<dbReference type="InterPro" id="IPR006860">
    <property type="entry name" value="FecR"/>
</dbReference>
<evidence type="ECO:0000256" key="1">
    <source>
        <dbReference type="SAM" id="Phobius"/>
    </source>
</evidence>
<keyword evidence="1" id="KW-1133">Transmembrane helix</keyword>
<feature type="transmembrane region" description="Helical" evidence="1">
    <location>
        <begin position="82"/>
        <end position="100"/>
    </location>
</feature>
<sequence length="308" mass="35232">MNKKLLKDNLIAKWLDNSLSEEQKKELENSGELDELKVVLDEIDTWKVKKFDTENGLAELKKRRKLVIAPPPPKKSNFSNRWLQIAASILILVSAGYFSWNLLFNQTITIKTQIAENKTIELPSGSTIKLDAASEISYKEKNWNENRTIHLKGQAFFDVTKGSSFKVVTERGNINVLGTQFNVNTSNAVFEVICYEGKVKVAYQNDELILTKGESAIVQQNELQERTHINTAPDWTNGYSKYNKTSLPEVISDLKKYYTIKIQLPKNYEHLEFSGTLTHKNLDMALQTLFVTMEIKYVIGEDNTVIFE</sequence>
<proteinExistence type="predicted"/>
<evidence type="ECO:0000313" key="5">
    <source>
        <dbReference type="Proteomes" id="UP001497416"/>
    </source>
</evidence>
<evidence type="ECO:0000259" key="3">
    <source>
        <dbReference type="Pfam" id="PF16344"/>
    </source>
</evidence>
<keyword evidence="1 4" id="KW-0812">Transmembrane</keyword>
<keyword evidence="1" id="KW-0472">Membrane</keyword>
<name>A0ABP1ENT2_9FLAO</name>